<reference evidence="1" key="1">
    <citation type="submission" date="2015-04" db="EMBL/GenBank/DDBJ databases">
        <title>The genome sequence of the plant pathogenic Rhizarian Plasmodiophora brassicae reveals insights in its biotrophic life cycle and the origin of chitin synthesis.</title>
        <authorList>
            <person name="Schwelm A."/>
            <person name="Fogelqvist J."/>
            <person name="Knaust A."/>
            <person name="Julke S."/>
            <person name="Lilja T."/>
            <person name="Dhandapani V."/>
            <person name="Bonilla-Rosso G."/>
            <person name="Karlsson M."/>
            <person name="Shevchenko A."/>
            <person name="Choi S.R."/>
            <person name="Kim H.G."/>
            <person name="Park J.Y."/>
            <person name="Lim Y.P."/>
            <person name="Ludwig-Muller J."/>
            <person name="Dixelius C."/>
        </authorList>
    </citation>
    <scope>NUCLEOTIDE SEQUENCE</scope>
    <source>
        <tissue evidence="1">Potato root galls</tissue>
    </source>
</reference>
<dbReference type="AlphaFoldDB" id="A0A0H5R813"/>
<evidence type="ECO:0008006" key="2">
    <source>
        <dbReference type="Google" id="ProtNLM"/>
    </source>
</evidence>
<evidence type="ECO:0000313" key="1">
    <source>
        <dbReference type="EMBL" id="CRZ04434.1"/>
    </source>
</evidence>
<name>A0A0H5R813_9EUKA</name>
<organism evidence="1">
    <name type="scientific">Spongospora subterranea</name>
    <dbReference type="NCBI Taxonomy" id="70186"/>
    <lineage>
        <taxon>Eukaryota</taxon>
        <taxon>Sar</taxon>
        <taxon>Rhizaria</taxon>
        <taxon>Endomyxa</taxon>
        <taxon>Phytomyxea</taxon>
        <taxon>Plasmodiophorida</taxon>
        <taxon>Plasmodiophoridae</taxon>
        <taxon>Spongospora</taxon>
    </lineage>
</organism>
<protein>
    <recommendedName>
        <fullName evidence="2">Sfi1 spindle body domain-containing protein</fullName>
    </recommendedName>
</protein>
<feature type="non-terminal residue" evidence="1">
    <location>
        <position position="1"/>
    </location>
</feature>
<sequence length="393" mass="47986">GIRHSKNITRTGFEAWCLAYSFNWRQRGLIRAAIRYKLRIQWRKLRIAAQLYHRYNRITRGHSGKLKTHFWRRWTLSYTVSQSFRTFVQKRQEMFQRSSIRNWRGYVVKVKRNKRSRVILSQRLAVACPWFHSAFRSTTESAATGFRAWLGFAKSKQRSRQIFSELTCMWNSQRHAARKNAAFLGWIGVHVDAQYRKHFANLHKDQAVRHWRYWTSTRKKRQIQVQSAVKFYQQSLYWNCFNMWQQMLLVSWRIRKSIRIFAANQIILVKRQALHIWFEKFIKICSRRELKLKAIRYRQLSLMRKVFVSIALQARLSKRRLEYVTVYCERARLMVQARCFHPWKAHTHDQRQKEQARRLYELTILCKREAFLAWRMYVHRIAVTRSKLNYKSR</sequence>
<accession>A0A0H5R813</accession>
<proteinExistence type="predicted"/>
<dbReference type="EMBL" id="HACM01003992">
    <property type="protein sequence ID" value="CRZ04434.1"/>
    <property type="molecule type" value="Transcribed_RNA"/>
</dbReference>